<sequence>MAAEAVGNKAATPPMRSLTFQDLPAEIQQDILSHCSQSDLICCALVSQHFRELASAILYRSFNILFPDDDDVRFESPIDGLAGGLDTFTTSEYNYAKHLRELSMDTVSTGVKAEHAYKPYLYSASCGKFLNTLLYLTLKKAKSLESFRWNIRVELSRPVYRELHKIPTLTKFHIRLQAGDTYYMMPPPLPLTLDDLPPASTHWADIPPPPPPGPPPAMFTAPLAGPMSSLPLISSPPPLLSTSKQFSKSKANKRDPTAQEPPTLSGFKMLKSLSVLDIDSLDLATELKTCIRNSSSTLTELHLSLSDSLALQARRPPPDSDPDDSDVDDEFQVVPVSQNTSFDASGPAKNFRSQEERKLQEGILGRIFDVEPFIVKKPALNQSPREAATSQEEGQEVENNENSEDPREEFVSSLRSVSTRLMTQLNGTRDISTVQQDILDVIEKAARKYVDSGESSSQQPNDSSENPTVVSKNGEPSSGNGQASSGPADTSKSPSIFDRKESNDDLSPDDIEIDHLDTVDDVEIESDGQQAKEAEGQQVKPKESEKVDASSSSVANLNDQDTNSNTVSATELDKVDTNLAAQRVNYESLLLELQQLQDENDAFIQQIKAMSIQGTVGELQQFKDSVTQLKQLGQRTERVRGAIKTTYLEIKEIEDQVLGKSQINGSEKSQRSIDEYLRDTRGIALETLGIHLVPVKASVLSRAIDLKCIKNLTLLNVGNQAPIWTLLSKENKVSPLALRSVFTDNVSTAFLNCMSQLEELHDLFLLERSAKHKPESFAPRTTVTIDQIRRSVLKKHMHTLKRLMIKDESNSSGWDANQKAMILICSRGVQLEELALSMNIHAVHAFMQYFAGLTSLRAINILRFRNNDTCIWVMREILNFIVDNLSHHPELKLEWIAMEDDRLDRVIRPTDTPDEEEKRRGKGKGKEKATVGNHHNNLNLPVLPTWGSDSESEDDDDDASNCGKRLRLKTVGVLQFYEVWGVKIFDKEIRSGRL</sequence>
<feature type="compositionally biased region" description="Pro residues" evidence="2">
    <location>
        <begin position="206"/>
        <end position="217"/>
    </location>
</feature>
<gene>
    <name evidence="4" type="ORF">FEQUK3_LOCUS10553</name>
</gene>
<dbReference type="PROSITE" id="PS50181">
    <property type="entry name" value="FBOX"/>
    <property type="match status" value="1"/>
</dbReference>
<feature type="compositionally biased region" description="Polar residues" evidence="2">
    <location>
        <begin position="549"/>
        <end position="569"/>
    </location>
</feature>
<feature type="compositionally biased region" description="Polar residues" evidence="2">
    <location>
        <begin position="453"/>
        <end position="494"/>
    </location>
</feature>
<feature type="region of interest" description="Disordered" evidence="2">
    <location>
        <begin position="906"/>
        <end position="961"/>
    </location>
</feature>
<dbReference type="InterPro" id="IPR001810">
    <property type="entry name" value="F-box_dom"/>
</dbReference>
<dbReference type="EMBL" id="CAJSTJ010000173">
    <property type="protein sequence ID" value="CAG7564784.1"/>
    <property type="molecule type" value="Genomic_DNA"/>
</dbReference>
<feature type="region of interest" description="Disordered" evidence="2">
    <location>
        <begin position="379"/>
        <end position="414"/>
    </location>
</feature>
<proteinExistence type="predicted"/>
<feature type="compositionally biased region" description="Acidic residues" evidence="2">
    <location>
        <begin position="393"/>
        <end position="403"/>
    </location>
</feature>
<organism evidence="4 5">
    <name type="scientific">Fusarium equiseti</name>
    <name type="common">Fusarium scirpi</name>
    <dbReference type="NCBI Taxonomy" id="61235"/>
    <lineage>
        <taxon>Eukaryota</taxon>
        <taxon>Fungi</taxon>
        <taxon>Dikarya</taxon>
        <taxon>Ascomycota</taxon>
        <taxon>Pezizomycotina</taxon>
        <taxon>Sordariomycetes</taxon>
        <taxon>Hypocreomycetidae</taxon>
        <taxon>Hypocreales</taxon>
        <taxon>Nectriaceae</taxon>
        <taxon>Fusarium</taxon>
        <taxon>Fusarium incarnatum-equiseti species complex</taxon>
    </lineage>
</organism>
<dbReference type="Pfam" id="PF12937">
    <property type="entry name" value="F-box-like"/>
    <property type="match status" value="1"/>
</dbReference>
<evidence type="ECO:0000313" key="4">
    <source>
        <dbReference type="EMBL" id="CAG7564784.1"/>
    </source>
</evidence>
<evidence type="ECO:0000256" key="2">
    <source>
        <dbReference type="SAM" id="MobiDB-lite"/>
    </source>
</evidence>
<comment type="caution">
    <text evidence="4">The sequence shown here is derived from an EMBL/GenBank/DDBJ whole genome shotgun (WGS) entry which is preliminary data.</text>
</comment>
<feature type="coiled-coil region" evidence="1">
    <location>
        <begin position="579"/>
        <end position="613"/>
    </location>
</feature>
<feature type="region of interest" description="Disordered" evidence="2">
    <location>
        <begin position="241"/>
        <end position="265"/>
    </location>
</feature>
<dbReference type="Proteomes" id="UP000693738">
    <property type="component" value="Unassembled WGS sequence"/>
</dbReference>
<feature type="region of interest" description="Disordered" evidence="2">
    <location>
        <begin position="200"/>
        <end position="221"/>
    </location>
</feature>
<feature type="compositionally biased region" description="Acidic residues" evidence="2">
    <location>
        <begin position="950"/>
        <end position="959"/>
    </location>
</feature>
<evidence type="ECO:0000256" key="1">
    <source>
        <dbReference type="SAM" id="Coils"/>
    </source>
</evidence>
<evidence type="ECO:0000313" key="5">
    <source>
        <dbReference type="Proteomes" id="UP000693738"/>
    </source>
</evidence>
<feature type="region of interest" description="Disordered" evidence="2">
    <location>
        <begin position="450"/>
        <end position="511"/>
    </location>
</feature>
<feature type="domain" description="F-box" evidence="3">
    <location>
        <begin position="17"/>
        <end position="62"/>
    </location>
</feature>
<protein>
    <recommendedName>
        <fullName evidence="3">F-box domain-containing protein</fullName>
    </recommendedName>
</protein>
<evidence type="ECO:0000259" key="3">
    <source>
        <dbReference type="PROSITE" id="PS50181"/>
    </source>
</evidence>
<feature type="compositionally biased region" description="Basic and acidic residues" evidence="2">
    <location>
        <begin position="530"/>
        <end position="548"/>
    </location>
</feature>
<keyword evidence="1" id="KW-0175">Coiled coil</keyword>
<dbReference type="AlphaFoldDB" id="A0A8J2J6Y8"/>
<accession>A0A8J2J6Y8</accession>
<feature type="compositionally biased region" description="Basic and acidic residues" evidence="2">
    <location>
        <begin position="916"/>
        <end position="929"/>
    </location>
</feature>
<reference evidence="4" key="1">
    <citation type="submission" date="2021-05" db="EMBL/GenBank/DDBJ databases">
        <authorList>
            <person name="Khan N."/>
        </authorList>
    </citation>
    <scope>NUCLEOTIDE SEQUENCE</scope>
</reference>
<name>A0A8J2J6Y8_FUSEQ</name>
<feature type="region of interest" description="Disordered" evidence="2">
    <location>
        <begin position="527"/>
        <end position="569"/>
    </location>
</feature>